<evidence type="ECO:0000256" key="2">
    <source>
        <dbReference type="SAM" id="SignalP"/>
    </source>
</evidence>
<feature type="domain" description="TGF-beta propeptide" evidence="3">
    <location>
        <begin position="166"/>
        <end position="230"/>
    </location>
</feature>
<name>A0AAD9NKP8_9ANNE</name>
<feature type="signal peptide" evidence="2">
    <location>
        <begin position="1"/>
        <end position="20"/>
    </location>
</feature>
<evidence type="ECO:0000256" key="1">
    <source>
        <dbReference type="SAM" id="MobiDB-lite"/>
    </source>
</evidence>
<protein>
    <recommendedName>
        <fullName evidence="3">TGF-beta propeptide domain-containing protein</fullName>
    </recommendedName>
</protein>
<evidence type="ECO:0000313" key="4">
    <source>
        <dbReference type="EMBL" id="KAK2170709.1"/>
    </source>
</evidence>
<feature type="region of interest" description="Disordered" evidence="1">
    <location>
        <begin position="49"/>
        <end position="166"/>
    </location>
</feature>
<keyword evidence="5" id="KW-1185">Reference proteome</keyword>
<proteinExistence type="predicted"/>
<keyword evidence="2" id="KW-0732">Signal</keyword>
<sequence>MKIARSIVIAALMSSFLVLGFESEDAAAPPPEDRHLAHATATGSDIWVEATPSGLRDVRPEGGRSSVDDDGDAPTAFNGNDVTEAESSSRERFADQSASDDENVIITSDVDGAVPESGSRTRRPAGARSSVAKSVIRSKSPNKMAPTAESRDQRRPDAQPSRISQLSRREREQLLNNLESSFLKIVGLQSRPRPSGQVTVPQYMRELYQRHRGQPPVHQGTALHNSNTIRSFFDTGVSGTETIDKTLIGALRTFQLRSGSLLSSCGIVAALR</sequence>
<gene>
    <name evidence="4" type="ORF">LSH36_1g20012</name>
</gene>
<reference evidence="4" key="1">
    <citation type="journal article" date="2023" name="Mol. Biol. Evol.">
        <title>Third-Generation Sequencing Reveals the Adaptive Role of the Epigenome in Three Deep-Sea Polychaetes.</title>
        <authorList>
            <person name="Perez M."/>
            <person name="Aroh O."/>
            <person name="Sun Y."/>
            <person name="Lan Y."/>
            <person name="Juniper S.K."/>
            <person name="Young C.R."/>
            <person name="Angers B."/>
            <person name="Qian P.Y."/>
        </authorList>
    </citation>
    <scope>NUCLEOTIDE SEQUENCE</scope>
    <source>
        <strain evidence="4">P08H-3</strain>
    </source>
</reference>
<dbReference type="AlphaFoldDB" id="A0AAD9NKP8"/>
<feature type="region of interest" description="Disordered" evidence="1">
    <location>
        <begin position="25"/>
        <end position="44"/>
    </location>
</feature>
<dbReference type="InterPro" id="IPR001111">
    <property type="entry name" value="TGF-b_propeptide"/>
</dbReference>
<feature type="chain" id="PRO_5041978323" description="TGF-beta propeptide domain-containing protein" evidence="2">
    <location>
        <begin position="21"/>
        <end position="272"/>
    </location>
</feature>
<evidence type="ECO:0000313" key="5">
    <source>
        <dbReference type="Proteomes" id="UP001208570"/>
    </source>
</evidence>
<dbReference type="EMBL" id="JAODUP010000001">
    <property type="protein sequence ID" value="KAK2170709.1"/>
    <property type="molecule type" value="Genomic_DNA"/>
</dbReference>
<comment type="caution">
    <text evidence="4">The sequence shown here is derived from an EMBL/GenBank/DDBJ whole genome shotgun (WGS) entry which is preliminary data.</text>
</comment>
<organism evidence="4 5">
    <name type="scientific">Paralvinella palmiformis</name>
    <dbReference type="NCBI Taxonomy" id="53620"/>
    <lineage>
        <taxon>Eukaryota</taxon>
        <taxon>Metazoa</taxon>
        <taxon>Spiralia</taxon>
        <taxon>Lophotrochozoa</taxon>
        <taxon>Annelida</taxon>
        <taxon>Polychaeta</taxon>
        <taxon>Sedentaria</taxon>
        <taxon>Canalipalpata</taxon>
        <taxon>Terebellida</taxon>
        <taxon>Terebelliformia</taxon>
        <taxon>Alvinellidae</taxon>
        <taxon>Paralvinella</taxon>
    </lineage>
</organism>
<accession>A0AAD9NKP8</accession>
<dbReference type="Pfam" id="PF00688">
    <property type="entry name" value="TGFb_propeptide"/>
    <property type="match status" value="1"/>
</dbReference>
<dbReference type="Proteomes" id="UP001208570">
    <property type="component" value="Unassembled WGS sequence"/>
</dbReference>
<evidence type="ECO:0000259" key="3">
    <source>
        <dbReference type="Pfam" id="PF00688"/>
    </source>
</evidence>